<protein>
    <submittedName>
        <fullName evidence="1">Uncharacterized protein</fullName>
    </submittedName>
</protein>
<name>A0ABQ9AIC7_9ROSI</name>
<organism evidence="1 2">
    <name type="scientific">Salix suchowensis</name>
    <dbReference type="NCBI Taxonomy" id="1278906"/>
    <lineage>
        <taxon>Eukaryota</taxon>
        <taxon>Viridiplantae</taxon>
        <taxon>Streptophyta</taxon>
        <taxon>Embryophyta</taxon>
        <taxon>Tracheophyta</taxon>
        <taxon>Spermatophyta</taxon>
        <taxon>Magnoliopsida</taxon>
        <taxon>eudicotyledons</taxon>
        <taxon>Gunneridae</taxon>
        <taxon>Pentapetalae</taxon>
        <taxon>rosids</taxon>
        <taxon>fabids</taxon>
        <taxon>Malpighiales</taxon>
        <taxon>Salicaceae</taxon>
        <taxon>Saliceae</taxon>
        <taxon>Salix</taxon>
    </lineage>
</organism>
<dbReference type="PANTHER" id="PTHR31515">
    <property type="entry name" value="TRANSMEMBRANE PROTEIN-RELATED"/>
    <property type="match status" value="1"/>
</dbReference>
<dbReference type="Proteomes" id="UP001141253">
    <property type="component" value="Chromosome 15W"/>
</dbReference>
<accession>A0ABQ9AIC7</accession>
<reference evidence="1" key="1">
    <citation type="submission" date="2022-10" db="EMBL/GenBank/DDBJ databases">
        <authorList>
            <person name="Hyden B.L."/>
            <person name="Feng K."/>
            <person name="Yates T."/>
            <person name="Jawdy S."/>
            <person name="Smart L.B."/>
            <person name="Muchero W."/>
        </authorList>
    </citation>
    <scope>NUCLEOTIDE SEQUENCE</scope>
    <source>
        <tissue evidence="1">Shoot tip</tissue>
    </source>
</reference>
<comment type="caution">
    <text evidence="1">The sequence shown here is derived from an EMBL/GenBank/DDBJ whole genome shotgun (WGS) entry which is preliminary data.</text>
</comment>
<gene>
    <name evidence="1" type="ORF">OIU77_008100</name>
</gene>
<sequence length="171" mass="19237">MTLFTVVTISISLCYVSEIERRHAFPSLAQRHILAGLASTVGGLSAPYEKASHEHERPVVNCLLATGCHPFGPFSNSSKVSKMLQDVALRNTIYARVDSALHRIREMSEAVQTFAAEYLKTPLGEPVKGKKNKTTTELWLEKFYKKTTNLPEPFPHELVERLEKYLDVSHP</sequence>
<evidence type="ECO:0000313" key="2">
    <source>
        <dbReference type="Proteomes" id="UP001141253"/>
    </source>
</evidence>
<dbReference type="EMBL" id="JAPFFI010000020">
    <property type="protein sequence ID" value="KAJ6340274.1"/>
    <property type="molecule type" value="Genomic_DNA"/>
</dbReference>
<keyword evidence="2" id="KW-1185">Reference proteome</keyword>
<reference evidence="1" key="2">
    <citation type="journal article" date="2023" name="Int. J. Mol. Sci.">
        <title>De Novo Assembly and Annotation of 11 Diverse Shrub Willow (Salix) Genomes Reveals Novel Gene Organization in Sex-Linked Regions.</title>
        <authorList>
            <person name="Hyden B."/>
            <person name="Feng K."/>
            <person name="Yates T.B."/>
            <person name="Jawdy S."/>
            <person name="Cereghino C."/>
            <person name="Smart L.B."/>
            <person name="Muchero W."/>
        </authorList>
    </citation>
    <scope>NUCLEOTIDE SEQUENCE</scope>
    <source>
        <tissue evidence="1">Shoot tip</tissue>
    </source>
</reference>
<evidence type="ECO:0000313" key="1">
    <source>
        <dbReference type="EMBL" id="KAJ6340274.1"/>
    </source>
</evidence>
<dbReference type="PANTHER" id="PTHR31515:SF0">
    <property type="entry name" value="TRANSMEMBRANE PROTEIN"/>
    <property type="match status" value="1"/>
</dbReference>
<proteinExistence type="predicted"/>